<name>A0ABV8V2Z0_9GAMM</name>
<dbReference type="RefSeq" id="WP_290259753.1">
    <property type="nucleotide sequence ID" value="NZ_JAUFQG010000004.1"/>
</dbReference>
<keyword evidence="4" id="KW-1185">Reference proteome</keyword>
<evidence type="ECO:0000259" key="2">
    <source>
        <dbReference type="Pfam" id="PF01266"/>
    </source>
</evidence>
<evidence type="ECO:0000256" key="1">
    <source>
        <dbReference type="ARBA" id="ARBA00023002"/>
    </source>
</evidence>
<dbReference type="Pfam" id="PF01266">
    <property type="entry name" value="DAO"/>
    <property type="match status" value="1"/>
</dbReference>
<gene>
    <name evidence="3" type="ORF">ACFOX3_03770</name>
</gene>
<comment type="caution">
    <text evidence="3">The sequence shown here is derived from an EMBL/GenBank/DDBJ whole genome shotgun (WGS) entry which is preliminary data.</text>
</comment>
<dbReference type="Gene3D" id="3.30.9.10">
    <property type="entry name" value="D-Amino Acid Oxidase, subunit A, domain 2"/>
    <property type="match status" value="1"/>
</dbReference>
<proteinExistence type="predicted"/>
<dbReference type="EMBL" id="JBHSCX010000003">
    <property type="protein sequence ID" value="MFC4361404.1"/>
    <property type="molecule type" value="Genomic_DNA"/>
</dbReference>
<evidence type="ECO:0000313" key="3">
    <source>
        <dbReference type="EMBL" id="MFC4361404.1"/>
    </source>
</evidence>
<dbReference type="Proteomes" id="UP001595840">
    <property type="component" value="Unassembled WGS sequence"/>
</dbReference>
<keyword evidence="1" id="KW-0560">Oxidoreductase</keyword>
<reference evidence="4" key="1">
    <citation type="journal article" date="2019" name="Int. J. Syst. Evol. Microbiol.">
        <title>The Global Catalogue of Microorganisms (GCM) 10K type strain sequencing project: providing services to taxonomists for standard genome sequencing and annotation.</title>
        <authorList>
            <consortium name="The Broad Institute Genomics Platform"/>
            <consortium name="The Broad Institute Genome Sequencing Center for Infectious Disease"/>
            <person name="Wu L."/>
            <person name="Ma J."/>
        </authorList>
    </citation>
    <scope>NUCLEOTIDE SEQUENCE [LARGE SCALE GENOMIC DNA]</scope>
    <source>
        <strain evidence="4">CECT 8570</strain>
    </source>
</reference>
<protein>
    <submittedName>
        <fullName evidence="3">FAD-dependent oxidoreductase</fullName>
    </submittedName>
</protein>
<dbReference type="Gene3D" id="3.50.50.60">
    <property type="entry name" value="FAD/NAD(P)-binding domain"/>
    <property type="match status" value="1"/>
</dbReference>
<dbReference type="InterPro" id="IPR036188">
    <property type="entry name" value="FAD/NAD-bd_sf"/>
</dbReference>
<accession>A0ABV8V2Z0</accession>
<dbReference type="SUPFAM" id="SSF51905">
    <property type="entry name" value="FAD/NAD(P)-binding domain"/>
    <property type="match status" value="1"/>
</dbReference>
<organism evidence="3 4">
    <name type="scientific">Simiduia curdlanivorans</name>
    <dbReference type="NCBI Taxonomy" id="1492769"/>
    <lineage>
        <taxon>Bacteria</taxon>
        <taxon>Pseudomonadati</taxon>
        <taxon>Pseudomonadota</taxon>
        <taxon>Gammaproteobacteria</taxon>
        <taxon>Cellvibrionales</taxon>
        <taxon>Cellvibrionaceae</taxon>
        <taxon>Simiduia</taxon>
    </lineage>
</organism>
<dbReference type="InterPro" id="IPR006076">
    <property type="entry name" value="FAD-dep_OxRdtase"/>
</dbReference>
<evidence type="ECO:0000313" key="4">
    <source>
        <dbReference type="Proteomes" id="UP001595840"/>
    </source>
</evidence>
<feature type="domain" description="FAD dependent oxidoreductase" evidence="2">
    <location>
        <begin position="11"/>
        <end position="317"/>
    </location>
</feature>
<sequence length="408" mass="44484">MSKHSNVLQFDTVVIGGGIAGLWLSNRLNSAGYNNLLLEQSGLGDQQSVASQGMIHGGMKYALAGALTGASEAIADMPKHWADCLAGQGDVDLRGASVLSQHFYMWASPSVTARVTTFFASKALRGRVDNLSADQYPPLLQAAQRKFDVYKLVDVVLDVPSVVKTLRNNLPQNCRLIDWQKARLVRTGDRVHLEISSAEGVTKICAQRFMFTAGKGNQALLEKIDCRAPEMQTRPLQQVMVKHNLGYEFYGHCLGTDKTPRLTISSHPTQDGEMVWYLGGSLAEKGVALNAEDLIQAAQKELAELMPWIDLSQAQWATLNIDRAEPKQHNFARPDKAFTGRAEGVSNVYVGWPTKLTLAPNMAAEILAQLQADQIAPSHRQSACDFLPEATLAPTPWQLAFAAKGASS</sequence>